<dbReference type="PANTHER" id="PTHR13483">
    <property type="entry name" value="BOX C_D SNORNA PROTEIN 1-RELATED"/>
    <property type="match status" value="1"/>
</dbReference>
<keyword evidence="4" id="KW-0963">Cytoplasm</keyword>
<dbReference type="EMBL" id="JANPWB010000005">
    <property type="protein sequence ID" value="KAJ1185610.1"/>
    <property type="molecule type" value="Genomic_DNA"/>
</dbReference>
<evidence type="ECO:0000313" key="14">
    <source>
        <dbReference type="Proteomes" id="UP001066276"/>
    </source>
</evidence>
<gene>
    <name evidence="13" type="ORF">NDU88_002400</name>
</gene>
<dbReference type="CDD" id="cd23024">
    <property type="entry name" value="zf-HIT_ZNHIT2-3"/>
    <property type="match status" value="1"/>
</dbReference>
<evidence type="ECO:0000256" key="5">
    <source>
        <dbReference type="ARBA" id="ARBA00022553"/>
    </source>
</evidence>
<comment type="subcellular location">
    <subcellularLocation>
        <location evidence="2">Cytoplasm</location>
    </subcellularLocation>
    <subcellularLocation>
        <location evidence="1">Nucleus</location>
    </subcellularLocation>
</comment>
<evidence type="ECO:0000259" key="12">
    <source>
        <dbReference type="PROSITE" id="PS51083"/>
    </source>
</evidence>
<evidence type="ECO:0000256" key="8">
    <source>
        <dbReference type="ARBA" id="ARBA00022833"/>
    </source>
</evidence>
<evidence type="ECO:0000256" key="10">
    <source>
        <dbReference type="ARBA" id="ARBA00046946"/>
    </source>
</evidence>
<evidence type="ECO:0000256" key="6">
    <source>
        <dbReference type="ARBA" id="ARBA00022723"/>
    </source>
</evidence>
<keyword evidence="7 11" id="KW-0863">Zinc-finger</keyword>
<accession>A0AAV7UB27</accession>
<evidence type="ECO:0000256" key="2">
    <source>
        <dbReference type="ARBA" id="ARBA00004496"/>
    </source>
</evidence>
<dbReference type="GO" id="GO:0008270">
    <property type="term" value="F:zinc ion binding"/>
    <property type="evidence" value="ECO:0007669"/>
    <property type="project" value="UniProtKB-UniRule"/>
</dbReference>
<comment type="caution">
    <text evidence="13">The sequence shown here is derived from an EMBL/GenBank/DDBJ whole genome shotgun (WGS) entry which is preliminary data.</text>
</comment>
<organism evidence="13 14">
    <name type="scientific">Pleurodeles waltl</name>
    <name type="common">Iberian ribbed newt</name>
    <dbReference type="NCBI Taxonomy" id="8319"/>
    <lineage>
        <taxon>Eukaryota</taxon>
        <taxon>Metazoa</taxon>
        <taxon>Chordata</taxon>
        <taxon>Craniata</taxon>
        <taxon>Vertebrata</taxon>
        <taxon>Euteleostomi</taxon>
        <taxon>Amphibia</taxon>
        <taxon>Batrachia</taxon>
        <taxon>Caudata</taxon>
        <taxon>Salamandroidea</taxon>
        <taxon>Salamandridae</taxon>
        <taxon>Pleurodelinae</taxon>
        <taxon>Pleurodeles</taxon>
    </lineage>
</organism>
<dbReference type="Pfam" id="PF04438">
    <property type="entry name" value="zf-HIT"/>
    <property type="match status" value="1"/>
</dbReference>
<sequence length="173" mass="19583">MAARSLKGCCVCAEQAPKYRCPGCRLRYCSVPCCKKHKETCVPKSKPVAEAAFPEISSVFRDYTLSEREDDGVYTEGILCEDDESDKVPLEKLKRLGESKEMKDLLLNPHLAQLLVTIDKAEEKGSVMKKYMQEPLLVEFADCCLRIVEPPKNTNVLPLEEVKLQDIQELMLQ</sequence>
<dbReference type="GO" id="GO:0070761">
    <property type="term" value="C:pre-snoRNP complex"/>
    <property type="evidence" value="ECO:0007669"/>
    <property type="project" value="TreeGrafter"/>
</dbReference>
<dbReference type="GO" id="GO:0000492">
    <property type="term" value="P:box C/D snoRNP assembly"/>
    <property type="evidence" value="ECO:0007669"/>
    <property type="project" value="TreeGrafter"/>
</dbReference>
<dbReference type="InterPro" id="IPR048371">
    <property type="entry name" value="ZNHIT3_C"/>
</dbReference>
<evidence type="ECO:0000256" key="1">
    <source>
        <dbReference type="ARBA" id="ARBA00004123"/>
    </source>
</evidence>
<protein>
    <recommendedName>
        <fullName evidence="3">Zinc finger HIT domain-containing protein 3</fullName>
    </recommendedName>
</protein>
<keyword evidence="8" id="KW-0862">Zinc</keyword>
<dbReference type="GO" id="GO:0005737">
    <property type="term" value="C:cytoplasm"/>
    <property type="evidence" value="ECO:0007669"/>
    <property type="project" value="UniProtKB-SubCell"/>
</dbReference>
<keyword evidence="5" id="KW-0597">Phosphoprotein</keyword>
<dbReference type="InterPro" id="IPR051639">
    <property type="entry name" value="BCD1"/>
</dbReference>
<dbReference type="SUPFAM" id="SSF144232">
    <property type="entry name" value="HIT/MYND zinc finger-like"/>
    <property type="match status" value="1"/>
</dbReference>
<evidence type="ECO:0000256" key="11">
    <source>
        <dbReference type="PROSITE-ProRule" id="PRU00453"/>
    </source>
</evidence>
<name>A0AAV7UB27_PLEWA</name>
<reference evidence="13" key="1">
    <citation type="journal article" date="2022" name="bioRxiv">
        <title>Sequencing and chromosome-scale assembly of the giantPleurodeles waltlgenome.</title>
        <authorList>
            <person name="Brown T."/>
            <person name="Elewa A."/>
            <person name="Iarovenko S."/>
            <person name="Subramanian E."/>
            <person name="Araus A.J."/>
            <person name="Petzold A."/>
            <person name="Susuki M."/>
            <person name="Suzuki K.-i.T."/>
            <person name="Hayashi T."/>
            <person name="Toyoda A."/>
            <person name="Oliveira C."/>
            <person name="Osipova E."/>
            <person name="Leigh N.D."/>
            <person name="Simon A."/>
            <person name="Yun M.H."/>
        </authorList>
    </citation>
    <scope>NUCLEOTIDE SEQUENCE</scope>
    <source>
        <strain evidence="13">20211129_DDA</strain>
        <tissue evidence="13">Liver</tissue>
    </source>
</reference>
<evidence type="ECO:0000256" key="3">
    <source>
        <dbReference type="ARBA" id="ARBA00021568"/>
    </source>
</evidence>
<evidence type="ECO:0000256" key="4">
    <source>
        <dbReference type="ARBA" id="ARBA00022490"/>
    </source>
</evidence>
<proteinExistence type="predicted"/>
<evidence type="ECO:0000256" key="7">
    <source>
        <dbReference type="ARBA" id="ARBA00022771"/>
    </source>
</evidence>
<keyword evidence="9" id="KW-0539">Nucleus</keyword>
<evidence type="ECO:0000313" key="13">
    <source>
        <dbReference type="EMBL" id="KAJ1185610.1"/>
    </source>
</evidence>
<keyword evidence="14" id="KW-1185">Reference proteome</keyword>
<comment type="subunit">
    <text evidence="10">Thyroid receptor interacting proteins (TRIPs) specifically interact with the ligand binding domain of the thyroid receptor (TR). Requires the presence of thyroid hormone for its interaction. Interacts with NUFIP1. Interacts (via HIT-type zinc finger) with the RUVBL1/RUVBL2 complex in the presence of ADP.</text>
</comment>
<dbReference type="InterPro" id="IPR007529">
    <property type="entry name" value="Znf_HIT"/>
</dbReference>
<evidence type="ECO:0000256" key="9">
    <source>
        <dbReference type="ARBA" id="ARBA00023242"/>
    </source>
</evidence>
<keyword evidence="6" id="KW-0479">Metal-binding</keyword>
<dbReference type="Gene3D" id="3.30.60.190">
    <property type="match status" value="1"/>
</dbReference>
<feature type="domain" description="HIT-type" evidence="12">
    <location>
        <begin position="9"/>
        <end position="41"/>
    </location>
</feature>
<dbReference type="GO" id="GO:0048254">
    <property type="term" value="P:snoRNA localization"/>
    <property type="evidence" value="ECO:0007669"/>
    <property type="project" value="TreeGrafter"/>
</dbReference>
<dbReference type="GO" id="GO:0005634">
    <property type="term" value="C:nucleus"/>
    <property type="evidence" value="ECO:0007669"/>
    <property type="project" value="UniProtKB-SubCell"/>
</dbReference>
<dbReference type="PANTHER" id="PTHR13483:SF11">
    <property type="entry name" value="ZINC FINGER HIT DOMAIN-CONTAINING PROTEIN 3"/>
    <property type="match status" value="1"/>
</dbReference>
<dbReference type="GO" id="GO:0000463">
    <property type="term" value="P:maturation of LSU-rRNA from tricistronic rRNA transcript (SSU-rRNA, 5.8S rRNA, LSU-rRNA)"/>
    <property type="evidence" value="ECO:0007669"/>
    <property type="project" value="TreeGrafter"/>
</dbReference>
<dbReference type="Pfam" id="PF21373">
    <property type="entry name" value="ZNHIT3_C"/>
    <property type="match status" value="1"/>
</dbReference>
<dbReference type="Proteomes" id="UP001066276">
    <property type="component" value="Chromosome 3_1"/>
</dbReference>
<dbReference type="AlphaFoldDB" id="A0AAV7UB27"/>
<dbReference type="PROSITE" id="PS51083">
    <property type="entry name" value="ZF_HIT"/>
    <property type="match status" value="1"/>
</dbReference>